<dbReference type="EnsemblMetazoa" id="MESCA002233-RA">
    <property type="protein sequence ID" value="MESCA002233-PA"/>
    <property type="gene ID" value="MESCA002233"/>
</dbReference>
<reference evidence="2" key="2">
    <citation type="submission" date="2015-06" db="UniProtKB">
        <authorList>
            <consortium name="EnsemblMetazoa"/>
        </authorList>
    </citation>
    <scope>IDENTIFICATION</scope>
</reference>
<dbReference type="Gene3D" id="3.40.250.10">
    <property type="entry name" value="Rhodanese-like domain"/>
    <property type="match status" value="1"/>
</dbReference>
<dbReference type="SUPFAM" id="SSF52821">
    <property type="entry name" value="Rhodanese/Cell cycle control phosphatase"/>
    <property type="match status" value="1"/>
</dbReference>
<dbReference type="OMA" id="GDEEYAC"/>
<dbReference type="AlphaFoldDB" id="T1GFT3"/>
<feature type="domain" description="USP8 dimerisation" evidence="1">
    <location>
        <begin position="3"/>
        <end position="114"/>
    </location>
</feature>
<evidence type="ECO:0000259" key="1">
    <source>
        <dbReference type="Pfam" id="PF08969"/>
    </source>
</evidence>
<organism evidence="2 3">
    <name type="scientific">Megaselia scalaris</name>
    <name type="common">Humpbacked fly</name>
    <name type="synonym">Phora scalaris</name>
    <dbReference type="NCBI Taxonomy" id="36166"/>
    <lineage>
        <taxon>Eukaryota</taxon>
        <taxon>Metazoa</taxon>
        <taxon>Ecdysozoa</taxon>
        <taxon>Arthropoda</taxon>
        <taxon>Hexapoda</taxon>
        <taxon>Insecta</taxon>
        <taxon>Pterygota</taxon>
        <taxon>Neoptera</taxon>
        <taxon>Endopterygota</taxon>
        <taxon>Diptera</taxon>
        <taxon>Brachycera</taxon>
        <taxon>Muscomorpha</taxon>
        <taxon>Platypezoidea</taxon>
        <taxon>Phoridae</taxon>
        <taxon>Megaseliini</taxon>
        <taxon>Megaselia</taxon>
    </lineage>
</organism>
<proteinExistence type="predicted"/>
<dbReference type="GO" id="GO:0016579">
    <property type="term" value="P:protein deubiquitination"/>
    <property type="evidence" value="ECO:0007669"/>
    <property type="project" value="UniProtKB-ARBA"/>
</dbReference>
<sequence length="199" mass="23148">MAKKDLYLAKSFEELALKWKDIPNVKNVKYESLLISLKKLQKSANEHYLRGDEEYACILYMKYFTLLTLISKRDEFNSSIQKQIQTELGGHSVCMSLIERLEKIKNSLSSRYEQKYCQKRFKDPEIEISQTSSTKTPETENIDISSFSIISNAELFKRLKEKSTGTLLIDVRFKEDFEASNIVYSYCLNVPGNMYKKGT</sequence>
<reference evidence="3" key="1">
    <citation type="submission" date="2013-02" db="EMBL/GenBank/DDBJ databases">
        <authorList>
            <person name="Hughes D."/>
        </authorList>
    </citation>
    <scope>NUCLEOTIDE SEQUENCE</scope>
    <source>
        <strain>Durham</strain>
        <strain evidence="3">NC isolate 2 -- Noor lab</strain>
    </source>
</reference>
<name>T1GFT3_MEGSC</name>
<dbReference type="InterPro" id="IPR036873">
    <property type="entry name" value="Rhodanese-like_dom_sf"/>
</dbReference>
<protein>
    <recommendedName>
        <fullName evidence="1">USP8 dimerisation domain-containing protein</fullName>
    </recommendedName>
</protein>
<dbReference type="HOGENOM" id="CLU_1373639_0_0_1"/>
<accession>T1GFT3</accession>
<dbReference type="Gene3D" id="1.20.58.80">
    <property type="entry name" value="Phosphotransferase system, lactose/cellobiose-type IIA subunit"/>
    <property type="match status" value="1"/>
</dbReference>
<dbReference type="EMBL" id="CAQQ02096657">
    <property type="status" value="NOT_ANNOTATED_CDS"/>
    <property type="molecule type" value="Genomic_DNA"/>
</dbReference>
<dbReference type="InterPro" id="IPR015063">
    <property type="entry name" value="USP8_dimer"/>
</dbReference>
<evidence type="ECO:0000313" key="3">
    <source>
        <dbReference type="Proteomes" id="UP000015102"/>
    </source>
</evidence>
<dbReference type="Pfam" id="PF08969">
    <property type="entry name" value="USP8_dimer"/>
    <property type="match status" value="1"/>
</dbReference>
<dbReference type="STRING" id="36166.T1GFT3"/>
<keyword evidence="3" id="KW-1185">Reference proteome</keyword>
<dbReference type="Proteomes" id="UP000015102">
    <property type="component" value="Unassembled WGS sequence"/>
</dbReference>
<evidence type="ECO:0000313" key="2">
    <source>
        <dbReference type="EnsemblMetazoa" id="MESCA002233-PA"/>
    </source>
</evidence>
<dbReference type="SUPFAM" id="SSF140856">
    <property type="entry name" value="USP8 N-terminal domain-like"/>
    <property type="match status" value="1"/>
</dbReference>